<keyword evidence="3" id="KW-1185">Reference proteome</keyword>
<evidence type="ECO:0000256" key="1">
    <source>
        <dbReference type="SAM" id="MobiDB-lite"/>
    </source>
</evidence>
<name>A0AAN7GBA7_9MYRT</name>
<proteinExistence type="predicted"/>
<sequence>MDGARTRGHGRLGEGRAPPRLFRGDDQGRVSPAPLVDLRFIGTNARVTEIFYKRSSLLVISETYHLGLLPRSRCQVPTYPIDARGPASSRCPPRPFFLSLYYFDIGVVRTQSGRYCNPVEFEYNG</sequence>
<dbReference type="Proteomes" id="UP001345219">
    <property type="component" value="Chromosome 1"/>
</dbReference>
<dbReference type="EMBL" id="JAXIOK010000023">
    <property type="protein sequence ID" value="KAK4742160.1"/>
    <property type="molecule type" value="Genomic_DNA"/>
</dbReference>
<reference evidence="2 3" key="1">
    <citation type="journal article" date="2023" name="Hortic Res">
        <title>Pangenome of water caltrop reveals structural variations and asymmetric subgenome divergence after allopolyploidization.</title>
        <authorList>
            <person name="Zhang X."/>
            <person name="Chen Y."/>
            <person name="Wang L."/>
            <person name="Yuan Y."/>
            <person name="Fang M."/>
            <person name="Shi L."/>
            <person name="Lu R."/>
            <person name="Comes H.P."/>
            <person name="Ma Y."/>
            <person name="Chen Y."/>
            <person name="Huang G."/>
            <person name="Zhou Y."/>
            <person name="Zheng Z."/>
            <person name="Qiu Y."/>
        </authorList>
    </citation>
    <scope>NUCLEOTIDE SEQUENCE [LARGE SCALE GENOMIC DNA]</scope>
    <source>
        <tissue evidence="2">Roots</tissue>
    </source>
</reference>
<evidence type="ECO:0000313" key="2">
    <source>
        <dbReference type="EMBL" id="KAK4742160.1"/>
    </source>
</evidence>
<gene>
    <name evidence="2" type="ORF">SAY87_000161</name>
</gene>
<feature type="region of interest" description="Disordered" evidence="1">
    <location>
        <begin position="1"/>
        <end position="28"/>
    </location>
</feature>
<protein>
    <submittedName>
        <fullName evidence="2">Uncharacterized protein</fullName>
    </submittedName>
</protein>
<organism evidence="2 3">
    <name type="scientific">Trapa incisa</name>
    <dbReference type="NCBI Taxonomy" id="236973"/>
    <lineage>
        <taxon>Eukaryota</taxon>
        <taxon>Viridiplantae</taxon>
        <taxon>Streptophyta</taxon>
        <taxon>Embryophyta</taxon>
        <taxon>Tracheophyta</taxon>
        <taxon>Spermatophyta</taxon>
        <taxon>Magnoliopsida</taxon>
        <taxon>eudicotyledons</taxon>
        <taxon>Gunneridae</taxon>
        <taxon>Pentapetalae</taxon>
        <taxon>rosids</taxon>
        <taxon>malvids</taxon>
        <taxon>Myrtales</taxon>
        <taxon>Lythraceae</taxon>
        <taxon>Trapa</taxon>
    </lineage>
</organism>
<dbReference type="AlphaFoldDB" id="A0AAN7GBA7"/>
<evidence type="ECO:0000313" key="3">
    <source>
        <dbReference type="Proteomes" id="UP001345219"/>
    </source>
</evidence>
<comment type="caution">
    <text evidence="2">The sequence shown here is derived from an EMBL/GenBank/DDBJ whole genome shotgun (WGS) entry which is preliminary data.</text>
</comment>
<accession>A0AAN7GBA7</accession>
<feature type="compositionally biased region" description="Basic residues" evidence="1">
    <location>
        <begin position="1"/>
        <end position="10"/>
    </location>
</feature>